<gene>
    <name evidence="1" type="primary">ORF119901</name>
</gene>
<feature type="non-terminal residue" evidence="1">
    <location>
        <position position="52"/>
    </location>
</feature>
<name>A0A0B7AGX5_9EUPU</name>
<organism evidence="1">
    <name type="scientific">Arion vulgaris</name>
    <dbReference type="NCBI Taxonomy" id="1028688"/>
    <lineage>
        <taxon>Eukaryota</taxon>
        <taxon>Metazoa</taxon>
        <taxon>Spiralia</taxon>
        <taxon>Lophotrochozoa</taxon>
        <taxon>Mollusca</taxon>
        <taxon>Gastropoda</taxon>
        <taxon>Heterobranchia</taxon>
        <taxon>Euthyneura</taxon>
        <taxon>Panpulmonata</taxon>
        <taxon>Eupulmonata</taxon>
        <taxon>Stylommatophora</taxon>
        <taxon>Helicina</taxon>
        <taxon>Arionoidea</taxon>
        <taxon>Arionidae</taxon>
        <taxon>Arion</taxon>
    </lineage>
</organism>
<sequence length="52" mass="6039">MLVFSLNEQSLVSQAVRLFSVTESWLLHFHSFYGNTQIISSIYVYNLNTLAR</sequence>
<proteinExistence type="predicted"/>
<accession>A0A0B7AGX5</accession>
<evidence type="ECO:0000313" key="1">
    <source>
        <dbReference type="EMBL" id="CEK80254.1"/>
    </source>
</evidence>
<reference evidence="1" key="1">
    <citation type="submission" date="2014-12" db="EMBL/GenBank/DDBJ databases">
        <title>Insight into the proteome of Arion vulgaris.</title>
        <authorList>
            <person name="Aradska J."/>
            <person name="Bulat T."/>
            <person name="Smidak R."/>
            <person name="Sarate P."/>
            <person name="Gangsoo J."/>
            <person name="Sialana F."/>
            <person name="Bilban M."/>
            <person name="Lubec G."/>
        </authorList>
    </citation>
    <scope>NUCLEOTIDE SEQUENCE</scope>
    <source>
        <tissue evidence="1">Skin</tissue>
    </source>
</reference>
<protein>
    <submittedName>
        <fullName evidence="1">Uncharacterized protein</fullName>
    </submittedName>
</protein>
<dbReference type="EMBL" id="HACG01033389">
    <property type="protein sequence ID" value="CEK80254.1"/>
    <property type="molecule type" value="Transcribed_RNA"/>
</dbReference>
<dbReference type="AlphaFoldDB" id="A0A0B7AGX5"/>